<feature type="active site" description="Tele-AMP-histidine intermediate" evidence="1">
    <location>
        <position position="114"/>
    </location>
</feature>
<dbReference type="InterPro" id="IPR011146">
    <property type="entry name" value="HIT-like"/>
</dbReference>
<reference evidence="5 6" key="1">
    <citation type="journal article" date="2015" name="Nature">
        <title>rRNA introns, odd ribosomes, and small enigmatic genomes across a large radiation of phyla.</title>
        <authorList>
            <person name="Brown C.T."/>
            <person name="Hug L.A."/>
            <person name="Thomas B.C."/>
            <person name="Sharon I."/>
            <person name="Castelle C.J."/>
            <person name="Singh A."/>
            <person name="Wilkins M.J."/>
            <person name="Williams K.H."/>
            <person name="Banfield J.F."/>
        </authorList>
    </citation>
    <scope>NUCLEOTIDE SEQUENCE [LARGE SCALE GENOMIC DNA]</scope>
</reference>
<dbReference type="PRINTS" id="PR00332">
    <property type="entry name" value="HISTRIAD"/>
</dbReference>
<dbReference type="InterPro" id="IPR001310">
    <property type="entry name" value="Histidine_triad_HIT"/>
</dbReference>
<dbReference type="Proteomes" id="UP000034137">
    <property type="component" value="Unassembled WGS sequence"/>
</dbReference>
<comment type="caution">
    <text evidence="5">The sequence shown here is derived from an EMBL/GenBank/DDBJ whole genome shotgun (WGS) entry which is preliminary data.</text>
</comment>
<evidence type="ECO:0000313" key="6">
    <source>
        <dbReference type="Proteomes" id="UP000034137"/>
    </source>
</evidence>
<feature type="domain" description="HIT" evidence="4">
    <location>
        <begin position="25"/>
        <end position="127"/>
    </location>
</feature>
<accession>A0A0G0T4E6</accession>
<evidence type="ECO:0000313" key="5">
    <source>
        <dbReference type="EMBL" id="KKR32667.1"/>
    </source>
</evidence>
<dbReference type="EMBL" id="LBXO01000026">
    <property type="protein sequence ID" value="KKR32667.1"/>
    <property type="molecule type" value="Genomic_DNA"/>
</dbReference>
<evidence type="ECO:0000256" key="1">
    <source>
        <dbReference type="PIRSR" id="PIRSR601310-1"/>
    </source>
</evidence>
<dbReference type="PANTHER" id="PTHR46648">
    <property type="entry name" value="HIT FAMILY PROTEIN 1"/>
    <property type="match status" value="1"/>
</dbReference>
<dbReference type="Pfam" id="PF01230">
    <property type="entry name" value="HIT"/>
    <property type="match status" value="1"/>
</dbReference>
<dbReference type="PANTHER" id="PTHR46648:SF1">
    <property type="entry name" value="ADENOSINE 5'-MONOPHOSPHORAMIDASE HNT1"/>
    <property type="match status" value="1"/>
</dbReference>
<dbReference type="AlphaFoldDB" id="A0A0G0T4E6"/>
<organism evidence="5 6">
    <name type="scientific">Candidatus Falkowbacteria bacterium GW2011_GWF2_39_8</name>
    <dbReference type="NCBI Taxonomy" id="1618642"/>
    <lineage>
        <taxon>Bacteria</taxon>
        <taxon>Candidatus Falkowiibacteriota</taxon>
    </lineage>
</organism>
<dbReference type="GO" id="GO:0009117">
    <property type="term" value="P:nucleotide metabolic process"/>
    <property type="evidence" value="ECO:0007669"/>
    <property type="project" value="TreeGrafter"/>
</dbReference>
<dbReference type="InterPro" id="IPR036265">
    <property type="entry name" value="HIT-like_sf"/>
</dbReference>
<evidence type="ECO:0000256" key="2">
    <source>
        <dbReference type="PIRSR" id="PIRSR601310-3"/>
    </source>
</evidence>
<evidence type="ECO:0000259" key="4">
    <source>
        <dbReference type="PROSITE" id="PS51084"/>
    </source>
</evidence>
<dbReference type="GO" id="GO:0003824">
    <property type="term" value="F:catalytic activity"/>
    <property type="evidence" value="ECO:0007669"/>
    <property type="project" value="InterPro"/>
</dbReference>
<name>A0A0G0T4E6_9BACT</name>
<feature type="short sequence motif" description="Histidine triad motif" evidence="2 3">
    <location>
        <begin position="112"/>
        <end position="116"/>
    </location>
</feature>
<dbReference type="PROSITE" id="PS51084">
    <property type="entry name" value="HIT_2"/>
    <property type="match status" value="1"/>
</dbReference>
<dbReference type="Gene3D" id="3.30.428.10">
    <property type="entry name" value="HIT-like"/>
    <property type="match status" value="1"/>
</dbReference>
<proteinExistence type="predicted"/>
<evidence type="ECO:0000256" key="3">
    <source>
        <dbReference type="PROSITE-ProRule" id="PRU00464"/>
    </source>
</evidence>
<gene>
    <name evidence="5" type="ORF">UT64_C0026G0009</name>
</gene>
<protein>
    <submittedName>
        <fullName evidence="5">Histidine triad (HIT) protein</fullName>
    </submittedName>
</protein>
<sequence>MKSGGKKTLNRHIKSFNQIIMTDCIFCKIIKGEIPSVKIYEDDRLLAFLDINPVNPGHTLIIPKEHFQMMHDTPDDLMCAVFKKAKELMVQIKKALEADFVAVSVTGTDVPHFHVHLIPRYFNDGMANFWPIKKYEDGQMQKIAETIKNKN</sequence>
<dbReference type="SUPFAM" id="SSF54197">
    <property type="entry name" value="HIT-like"/>
    <property type="match status" value="1"/>
</dbReference>